<dbReference type="RefSeq" id="WP_367408434.1">
    <property type="nucleotide sequence ID" value="NZ_JARNBH010000042.1"/>
</dbReference>
<gene>
    <name evidence="1" type="ORF">P4706_28285</name>
</gene>
<evidence type="ECO:0008006" key="3">
    <source>
        <dbReference type="Google" id="ProtNLM"/>
    </source>
</evidence>
<dbReference type="AlphaFoldDB" id="A0AAW9NMS1"/>
<evidence type="ECO:0000313" key="1">
    <source>
        <dbReference type="EMBL" id="MEC0276893.1"/>
    </source>
</evidence>
<protein>
    <recommendedName>
        <fullName evidence="3">DUF3870 domain-containing protein</fullName>
    </recommendedName>
</protein>
<comment type="caution">
    <text evidence="1">The sequence shown here is derived from an EMBL/GenBank/DDBJ whole genome shotgun (WGS) entry which is preliminary data.</text>
</comment>
<reference evidence="1 2" key="1">
    <citation type="submission" date="2023-03" db="EMBL/GenBank/DDBJ databases">
        <title>Bacillus Genome Sequencing.</title>
        <authorList>
            <person name="Dunlap C."/>
        </authorList>
    </citation>
    <scope>NUCLEOTIDE SEQUENCE [LARGE SCALE GENOMIC DNA]</scope>
    <source>
        <strain evidence="1 2">B-41290</strain>
    </source>
</reference>
<proteinExistence type="predicted"/>
<dbReference type="EMBL" id="JARNBH010000042">
    <property type="protein sequence ID" value="MEC0276893.1"/>
    <property type="molecule type" value="Genomic_DNA"/>
</dbReference>
<name>A0AAW9NMS1_9BACI</name>
<sequence length="97" mass="10712">MKDYSILITNNKTGDVTNFDTNGILAAFISKELPNGSDTSQFVLGDMEGKEVIKLLAGCINTIYHVTNEENANQIVYMATKVARQAVKQKNAFRRGL</sequence>
<dbReference type="Proteomes" id="UP001307168">
    <property type="component" value="Unassembled WGS sequence"/>
</dbReference>
<keyword evidence="2" id="KW-1185">Reference proteome</keyword>
<accession>A0AAW9NMS1</accession>
<organism evidence="1 2">
    <name type="scientific">Peribacillus castrilensis</name>
    <dbReference type="NCBI Taxonomy" id="2897690"/>
    <lineage>
        <taxon>Bacteria</taxon>
        <taxon>Bacillati</taxon>
        <taxon>Bacillota</taxon>
        <taxon>Bacilli</taxon>
        <taxon>Bacillales</taxon>
        <taxon>Bacillaceae</taxon>
        <taxon>Peribacillus</taxon>
    </lineage>
</organism>
<evidence type="ECO:0000313" key="2">
    <source>
        <dbReference type="Proteomes" id="UP001307168"/>
    </source>
</evidence>